<dbReference type="GO" id="GO:0045259">
    <property type="term" value="C:proton-transporting ATP synthase complex"/>
    <property type="evidence" value="ECO:0007669"/>
    <property type="project" value="UniProtKB-KW"/>
</dbReference>
<dbReference type="Pfam" id="PF00430">
    <property type="entry name" value="ATP-synt_B"/>
    <property type="match status" value="1"/>
</dbReference>
<evidence type="ECO:0000256" key="14">
    <source>
        <dbReference type="SAM" id="Coils"/>
    </source>
</evidence>
<comment type="subunit">
    <text evidence="12">F-type ATPases have 2 components, F(1) - the catalytic core - and F(0) - the membrane proton channel. F(1) has five subunits: alpha(3), beta(3), gamma(1), delta(1), epsilon(1). F(0) has three main subunits: a(1), b(2) and c(10-14). The alpha and beta chains form an alternating ring which encloses part of the gamma chain. F(1) is attached to F(0) by a central stalk formed by the gamma and epsilon chains, while a peripheral stalk is formed by the delta and b chains.</text>
</comment>
<dbReference type="PANTHER" id="PTHR33445:SF2">
    <property type="entry name" value="ATP SYNTHASE SUBUNIT B', CHLOROPLASTIC"/>
    <property type="match status" value="1"/>
</dbReference>
<dbReference type="NCBIfam" id="TIGR01144">
    <property type="entry name" value="ATP_synt_b"/>
    <property type="match status" value="1"/>
</dbReference>
<dbReference type="GO" id="GO:0012505">
    <property type="term" value="C:endomembrane system"/>
    <property type="evidence" value="ECO:0007669"/>
    <property type="project" value="UniProtKB-SubCell"/>
</dbReference>
<evidence type="ECO:0000313" key="16">
    <source>
        <dbReference type="Proteomes" id="UP000095621"/>
    </source>
</evidence>
<evidence type="ECO:0000256" key="9">
    <source>
        <dbReference type="ARBA" id="ARBA00023310"/>
    </source>
</evidence>
<dbReference type="GO" id="GO:0046961">
    <property type="term" value="F:proton-transporting ATPase activity, rotational mechanism"/>
    <property type="evidence" value="ECO:0007669"/>
    <property type="project" value="TreeGrafter"/>
</dbReference>
<dbReference type="InterPro" id="IPR002146">
    <property type="entry name" value="ATP_synth_b/b'su_bac/chlpt"/>
</dbReference>
<dbReference type="Proteomes" id="UP000095621">
    <property type="component" value="Unassembled WGS sequence"/>
</dbReference>
<proteinExistence type="inferred from homology"/>
<evidence type="ECO:0000256" key="6">
    <source>
        <dbReference type="ARBA" id="ARBA00022989"/>
    </source>
</evidence>
<keyword evidence="9 12" id="KW-0066">ATP synthesis</keyword>
<keyword evidence="14" id="KW-0175">Coiled coil</keyword>
<evidence type="ECO:0000256" key="3">
    <source>
        <dbReference type="ARBA" id="ARBA00022547"/>
    </source>
</evidence>
<dbReference type="InterPro" id="IPR028987">
    <property type="entry name" value="ATP_synth_B-like_membr_sf"/>
</dbReference>
<dbReference type="HAMAP" id="MF_01398">
    <property type="entry name" value="ATP_synth_b_bprime"/>
    <property type="match status" value="1"/>
</dbReference>
<keyword evidence="12" id="KW-1003">Cell membrane</keyword>
<comment type="function">
    <text evidence="12">Component of the F(0) channel, it forms part of the peripheral stalk, linking F(1) to F(0).</text>
</comment>
<dbReference type="RefSeq" id="WP_330375465.1">
    <property type="nucleotide sequence ID" value="NZ_CZBU01000006.1"/>
</dbReference>
<evidence type="ECO:0000256" key="10">
    <source>
        <dbReference type="ARBA" id="ARBA00025198"/>
    </source>
</evidence>
<keyword evidence="4 12" id="KW-0812">Transmembrane</keyword>
<comment type="similarity">
    <text evidence="1 12 13">Belongs to the ATPase B chain family.</text>
</comment>
<dbReference type="SUPFAM" id="SSF81573">
    <property type="entry name" value="F1F0 ATP synthase subunit B, membrane domain"/>
    <property type="match status" value="1"/>
</dbReference>
<evidence type="ECO:0000256" key="13">
    <source>
        <dbReference type="RuleBase" id="RU003848"/>
    </source>
</evidence>
<keyword evidence="3 12" id="KW-0138">CF(0)</keyword>
<feature type="transmembrane region" description="Helical" evidence="12">
    <location>
        <begin position="24"/>
        <end position="47"/>
    </location>
</feature>
<dbReference type="GO" id="GO:0046933">
    <property type="term" value="F:proton-transporting ATP synthase activity, rotational mechanism"/>
    <property type="evidence" value="ECO:0007669"/>
    <property type="project" value="UniProtKB-UniRule"/>
</dbReference>
<sequence length="184" mass="20517">MNLTGNTFVAIAADGRLFGLDPQLLFDAAVTAVNVFVLFLLLTFILFNPVRNMLKKRQDKITSDRENAENDKKEASALKAEYEAKLKDAHKEAEQILSDARKTAMHNETKIIDEAKAEAARIIERANVEAELEKQKVADEVKQQIVTVAAVMASKLVARSIDEKDSNALIEETLNEMGEKTWLS</sequence>
<evidence type="ECO:0000256" key="5">
    <source>
        <dbReference type="ARBA" id="ARBA00022781"/>
    </source>
</evidence>
<keyword evidence="7 12" id="KW-0406">Ion transport</keyword>
<dbReference type="EMBL" id="CZBU01000006">
    <property type="protein sequence ID" value="CUQ79034.1"/>
    <property type="molecule type" value="Genomic_DNA"/>
</dbReference>
<reference evidence="15 16" key="1">
    <citation type="submission" date="2015-09" db="EMBL/GenBank/DDBJ databases">
        <authorList>
            <consortium name="Pathogen Informatics"/>
        </authorList>
    </citation>
    <scope>NUCLEOTIDE SEQUENCE [LARGE SCALE GENOMIC DNA]</scope>
    <source>
        <strain evidence="15 16">2789STDY5834875</strain>
    </source>
</reference>
<evidence type="ECO:0000256" key="8">
    <source>
        <dbReference type="ARBA" id="ARBA00023136"/>
    </source>
</evidence>
<keyword evidence="2 12" id="KW-0813">Transport</keyword>
<accession>A0A174YV73</accession>
<gene>
    <name evidence="15" type="primary">atpF_2</name>
    <name evidence="12" type="synonym">atpF</name>
    <name evidence="15" type="ORF">ERS852490_02689</name>
</gene>
<keyword evidence="5 12" id="KW-0375">Hydrogen ion transport</keyword>
<dbReference type="PANTHER" id="PTHR33445">
    <property type="entry name" value="ATP SYNTHASE SUBUNIT B', CHLOROPLASTIC"/>
    <property type="match status" value="1"/>
</dbReference>
<dbReference type="GO" id="GO:0005886">
    <property type="term" value="C:plasma membrane"/>
    <property type="evidence" value="ECO:0007669"/>
    <property type="project" value="UniProtKB-SubCell"/>
</dbReference>
<dbReference type="InterPro" id="IPR050059">
    <property type="entry name" value="ATP_synthase_B_chain"/>
</dbReference>
<protein>
    <recommendedName>
        <fullName evidence="12">ATP synthase subunit b</fullName>
    </recommendedName>
    <alternativeName>
        <fullName evidence="12">ATP synthase F(0) sector subunit b</fullName>
    </alternativeName>
    <alternativeName>
        <fullName evidence="12">ATPase subunit I</fullName>
    </alternativeName>
    <alternativeName>
        <fullName evidence="12">F-type ATPase subunit b</fullName>
        <shortName evidence="12">F-ATPase subunit b</shortName>
    </alternativeName>
</protein>
<evidence type="ECO:0000313" key="15">
    <source>
        <dbReference type="EMBL" id="CUQ79034.1"/>
    </source>
</evidence>
<evidence type="ECO:0000256" key="2">
    <source>
        <dbReference type="ARBA" id="ARBA00022448"/>
    </source>
</evidence>
<evidence type="ECO:0000256" key="12">
    <source>
        <dbReference type="HAMAP-Rule" id="MF_01398"/>
    </source>
</evidence>
<dbReference type="CDD" id="cd06503">
    <property type="entry name" value="ATP-synt_Fo_b"/>
    <property type="match status" value="1"/>
</dbReference>
<keyword evidence="6 12" id="KW-1133">Transmembrane helix</keyword>
<evidence type="ECO:0000256" key="7">
    <source>
        <dbReference type="ARBA" id="ARBA00023065"/>
    </source>
</evidence>
<feature type="coiled-coil region" evidence="14">
    <location>
        <begin position="51"/>
        <end position="103"/>
    </location>
</feature>
<organism evidence="15 16">
    <name type="scientific">Lachnospira eligens</name>
    <dbReference type="NCBI Taxonomy" id="39485"/>
    <lineage>
        <taxon>Bacteria</taxon>
        <taxon>Bacillati</taxon>
        <taxon>Bacillota</taxon>
        <taxon>Clostridia</taxon>
        <taxon>Lachnospirales</taxon>
        <taxon>Lachnospiraceae</taxon>
        <taxon>Lachnospira</taxon>
    </lineage>
</organism>
<evidence type="ECO:0000256" key="4">
    <source>
        <dbReference type="ARBA" id="ARBA00022692"/>
    </source>
</evidence>
<keyword evidence="8 12" id="KW-0472">Membrane</keyword>
<comment type="function">
    <text evidence="10 12">F(1)F(0) ATP synthase produces ATP from ADP in the presence of a proton or sodium gradient. F-type ATPases consist of two structural domains, F(1) containing the extramembraneous catalytic core and F(0) containing the membrane proton channel, linked together by a central stalk and a peripheral stalk. During catalysis, ATP synthesis in the catalytic domain of F(1) is coupled via a rotary mechanism of the central stalk subunits to proton translocation.</text>
</comment>
<evidence type="ECO:0000256" key="11">
    <source>
        <dbReference type="ARBA" id="ARBA00037847"/>
    </source>
</evidence>
<dbReference type="AlphaFoldDB" id="A0A174YV73"/>
<name>A0A174YV73_9FIRM</name>
<evidence type="ECO:0000256" key="1">
    <source>
        <dbReference type="ARBA" id="ARBA00005513"/>
    </source>
</evidence>
<dbReference type="InterPro" id="IPR005864">
    <property type="entry name" value="ATP_synth_F0_bsu_bac"/>
</dbReference>
<comment type="subcellular location">
    <subcellularLocation>
        <location evidence="12">Cell membrane</location>
        <topology evidence="12">Single-pass membrane protein</topology>
    </subcellularLocation>
    <subcellularLocation>
        <location evidence="11">Endomembrane system</location>
        <topology evidence="11">Single-pass membrane protein</topology>
    </subcellularLocation>
</comment>